<feature type="transmembrane region" description="Helical" evidence="1">
    <location>
        <begin position="236"/>
        <end position="261"/>
    </location>
</feature>
<feature type="transmembrane region" description="Helical" evidence="1">
    <location>
        <begin position="42"/>
        <end position="61"/>
    </location>
</feature>
<keyword evidence="1" id="KW-1133">Transmembrane helix</keyword>
<dbReference type="AlphaFoldDB" id="A0A7E4WBE4"/>
<reference evidence="3" key="2">
    <citation type="submission" date="2020-10" db="UniProtKB">
        <authorList>
            <consortium name="WormBaseParasite"/>
        </authorList>
    </citation>
    <scope>IDENTIFICATION</scope>
</reference>
<evidence type="ECO:0000313" key="3">
    <source>
        <dbReference type="WBParaSite" id="Pan_g8880.t3"/>
    </source>
</evidence>
<protein>
    <submittedName>
        <fullName evidence="3">G_PROTEIN_RECEP_F1_2 domain-containing protein</fullName>
    </submittedName>
</protein>
<keyword evidence="1" id="KW-0812">Transmembrane</keyword>
<sequence>MFVLTRSITFDILFWVFACVSTCLFVFIIFEAKKLTINPLKYYVDCVLYVLITMYMCNLYSTVVINAEPLFPAFVICQNSSVGNIFPAKLNVVLMHLLLGCSSFAPINLMISHIKTVLRTKNFIKRLYDEKAAMIVATFVSFSIGVLAMFNSKTEDESYSVEFDEPVRKHYITHRCTRITFNDWGKSYYVMIVFFYVLFNFIVYGIPLYCMLLHFEHFAYQYTRERRFFRAITIPLIVFVLPSWTIVSLPMFLLIIGSLYAPDSITYFTPYLTTLMYLGAIVQFVCCTCLMKWKLNKKTTIHPRVTFIRHTSLPSFQQLSVVNRI</sequence>
<keyword evidence="1" id="KW-0472">Membrane</keyword>
<accession>A0A7E4WBE4</accession>
<dbReference type="WBParaSite" id="Pan_g8880.t3">
    <property type="protein sequence ID" value="Pan_g8880.t3"/>
    <property type="gene ID" value="Pan_g8880"/>
</dbReference>
<dbReference type="Proteomes" id="UP000492821">
    <property type="component" value="Unassembled WGS sequence"/>
</dbReference>
<feature type="transmembrane region" description="Helical" evidence="1">
    <location>
        <begin position="188"/>
        <end position="215"/>
    </location>
</feature>
<feature type="transmembrane region" description="Helical" evidence="1">
    <location>
        <begin position="12"/>
        <end position="30"/>
    </location>
</feature>
<organism evidence="2 3">
    <name type="scientific">Panagrellus redivivus</name>
    <name type="common">Microworm</name>
    <dbReference type="NCBI Taxonomy" id="6233"/>
    <lineage>
        <taxon>Eukaryota</taxon>
        <taxon>Metazoa</taxon>
        <taxon>Ecdysozoa</taxon>
        <taxon>Nematoda</taxon>
        <taxon>Chromadorea</taxon>
        <taxon>Rhabditida</taxon>
        <taxon>Tylenchina</taxon>
        <taxon>Panagrolaimomorpha</taxon>
        <taxon>Panagrolaimoidea</taxon>
        <taxon>Panagrolaimidae</taxon>
        <taxon>Panagrellus</taxon>
    </lineage>
</organism>
<keyword evidence="2" id="KW-1185">Reference proteome</keyword>
<feature type="transmembrane region" description="Helical" evidence="1">
    <location>
        <begin position="132"/>
        <end position="150"/>
    </location>
</feature>
<name>A0A7E4WBE4_PANRE</name>
<evidence type="ECO:0000313" key="2">
    <source>
        <dbReference type="Proteomes" id="UP000492821"/>
    </source>
</evidence>
<feature type="transmembrane region" description="Helical" evidence="1">
    <location>
        <begin position="267"/>
        <end position="291"/>
    </location>
</feature>
<feature type="transmembrane region" description="Helical" evidence="1">
    <location>
        <begin position="93"/>
        <end position="111"/>
    </location>
</feature>
<evidence type="ECO:0000256" key="1">
    <source>
        <dbReference type="SAM" id="Phobius"/>
    </source>
</evidence>
<proteinExistence type="predicted"/>
<reference evidence="2" key="1">
    <citation type="journal article" date="2013" name="Genetics">
        <title>The draft genome and transcriptome of Panagrellus redivivus are shaped by the harsh demands of a free-living lifestyle.</title>
        <authorList>
            <person name="Srinivasan J."/>
            <person name="Dillman A.R."/>
            <person name="Macchietto M.G."/>
            <person name="Heikkinen L."/>
            <person name="Lakso M."/>
            <person name="Fracchia K.M."/>
            <person name="Antoshechkin I."/>
            <person name="Mortazavi A."/>
            <person name="Wong G."/>
            <person name="Sternberg P.W."/>
        </authorList>
    </citation>
    <scope>NUCLEOTIDE SEQUENCE [LARGE SCALE GENOMIC DNA]</scope>
    <source>
        <strain evidence="2">MT8872</strain>
    </source>
</reference>